<evidence type="ECO:0000313" key="2">
    <source>
        <dbReference type="Proteomes" id="UP000029669"/>
    </source>
</evidence>
<dbReference type="EMBL" id="CP009170">
    <property type="protein sequence ID" value="AIS51335.1"/>
    <property type="molecule type" value="Genomic_DNA"/>
</dbReference>
<dbReference type="InterPro" id="IPR037232">
    <property type="entry name" value="NADH_quin_OxRdtase_su_C/D-like"/>
</dbReference>
<reference evidence="2" key="1">
    <citation type="journal article" date="2015" name="Genome Announc.">
        <title>Whole-Genome Sequences of 80 Environmental and Clinical Isolates of Burkholderia pseudomallei.</title>
        <authorList>
            <person name="Johnson S.L."/>
            <person name="Baker A.L."/>
            <person name="Chain P.S."/>
            <person name="Currie B.J."/>
            <person name="Daligault H.E."/>
            <person name="Davenport K.W."/>
            <person name="Davis C.B."/>
            <person name="Inglis T.J."/>
            <person name="Kaestli M."/>
            <person name="Koren S."/>
            <person name="Mayo M."/>
            <person name="Merritt A.J."/>
            <person name="Price E.P."/>
            <person name="Sarovich D.S."/>
            <person name="Warner J."/>
            <person name="Rosovitz M.J."/>
        </authorList>
    </citation>
    <scope>NUCLEOTIDE SEQUENCE [LARGE SCALE GENOMIC DNA]</scope>
    <source>
        <strain evidence="2">DSM 2030</strain>
    </source>
</reference>
<dbReference type="AlphaFoldDB" id="A0A097AND7"/>
<keyword evidence="2" id="KW-1185">Reference proteome</keyword>
<name>A0A097AND7_THEKI</name>
<dbReference type="KEGG" id="tki:TKV_c01300"/>
<dbReference type="SUPFAM" id="SSF143243">
    <property type="entry name" value="Nqo5-like"/>
    <property type="match status" value="1"/>
</dbReference>
<evidence type="ECO:0000313" key="1">
    <source>
        <dbReference type="EMBL" id="AIS51335.1"/>
    </source>
</evidence>
<dbReference type="Proteomes" id="UP000029669">
    <property type="component" value="Chromosome"/>
</dbReference>
<protein>
    <submittedName>
        <fullName evidence="1">Ech-type complex subunit Ech1D</fullName>
    </submittedName>
</protein>
<accession>A0A097AND7</accession>
<dbReference type="eggNOG" id="COG0852">
    <property type="taxonomic scope" value="Bacteria"/>
</dbReference>
<dbReference type="HOGENOM" id="CLU_1569930_0_0_9"/>
<dbReference type="STRING" id="2325.TKV_c01300"/>
<gene>
    <name evidence="1" type="primary">ech1D</name>
    <name evidence="1" type="ORF">TKV_c01300</name>
</gene>
<organism evidence="1 2">
    <name type="scientific">Thermoanaerobacter kivui</name>
    <name type="common">Acetogenium kivui</name>
    <dbReference type="NCBI Taxonomy" id="2325"/>
    <lineage>
        <taxon>Bacteria</taxon>
        <taxon>Bacillati</taxon>
        <taxon>Bacillota</taxon>
        <taxon>Clostridia</taxon>
        <taxon>Thermoanaerobacterales</taxon>
        <taxon>Thermoanaerobacteraceae</taxon>
        <taxon>Thermoanaerobacter</taxon>
    </lineage>
</organism>
<sequence>MYPNLKEALLKIVGKDVEVFESKGSYWAVLEDVTKLREIAKWIKAIPGRCVTISPLMRDEIKELIYIFDFYEGPTFNLKVRFKNGEEIDSISDILKSAYFTELELAETWAVPYRNLPQIRWGRWILEDTIEKGVLYAGLSETLSPETETKMWQKIRENIKINEEKGETNG</sequence>
<proteinExistence type="predicted"/>